<feature type="domain" description="C2H2-type" evidence="10">
    <location>
        <begin position="427"/>
        <end position="454"/>
    </location>
</feature>
<evidence type="ECO:0000256" key="1">
    <source>
        <dbReference type="ARBA" id="ARBA00004123"/>
    </source>
</evidence>
<dbReference type="SUPFAM" id="SSF57667">
    <property type="entry name" value="beta-beta-alpha zinc fingers"/>
    <property type="match status" value="3"/>
</dbReference>
<proteinExistence type="predicted"/>
<feature type="domain" description="C2H2-type" evidence="10">
    <location>
        <begin position="335"/>
        <end position="358"/>
    </location>
</feature>
<feature type="domain" description="C2H2-type" evidence="10">
    <location>
        <begin position="575"/>
        <end position="603"/>
    </location>
</feature>
<feature type="domain" description="C2H2-type" evidence="10">
    <location>
        <begin position="546"/>
        <end position="568"/>
    </location>
</feature>
<evidence type="ECO:0000313" key="12">
    <source>
        <dbReference type="Proteomes" id="UP001107558"/>
    </source>
</evidence>
<feature type="domain" description="C2H2-type" evidence="10">
    <location>
        <begin position="487"/>
        <end position="514"/>
    </location>
</feature>
<keyword evidence="5" id="KW-0862">Zinc</keyword>
<dbReference type="PANTHER" id="PTHR24404">
    <property type="entry name" value="ZINC FINGER PROTEIN"/>
    <property type="match status" value="1"/>
</dbReference>
<feature type="region of interest" description="Disordered" evidence="9">
    <location>
        <begin position="38"/>
        <end position="57"/>
    </location>
</feature>
<dbReference type="OrthoDB" id="7784405at2759"/>
<dbReference type="GO" id="GO:0008270">
    <property type="term" value="F:zinc ion binding"/>
    <property type="evidence" value="ECO:0007669"/>
    <property type="project" value="UniProtKB-KW"/>
</dbReference>
<feature type="domain" description="C2H2-type" evidence="10">
    <location>
        <begin position="307"/>
        <end position="334"/>
    </location>
</feature>
<evidence type="ECO:0000256" key="9">
    <source>
        <dbReference type="SAM" id="MobiDB-lite"/>
    </source>
</evidence>
<evidence type="ECO:0000256" key="7">
    <source>
        <dbReference type="ARBA" id="ARBA00023242"/>
    </source>
</evidence>
<evidence type="ECO:0000256" key="5">
    <source>
        <dbReference type="ARBA" id="ARBA00022833"/>
    </source>
</evidence>
<evidence type="ECO:0000313" key="11">
    <source>
        <dbReference type="EMBL" id="KAG5669448.1"/>
    </source>
</evidence>
<keyword evidence="2" id="KW-0479">Metal-binding</keyword>
<dbReference type="InterPro" id="IPR050589">
    <property type="entry name" value="Ikaros_C2H2-ZF"/>
</dbReference>
<sequence length="604" mass="70290">MPKLTELRNLEHSEIEKLEDPKKSEDFSQESFKICKINENLPKSSEENSTENSKLPNVNETFSKLPVKILKIMPNSKILKVSEMPKETKILQRNSLNEPKVIKIDPKLLKPLKVSQTDSTLNVNFAMKSLTVTKEYSNEQFSESKKELCSEILITDKKEFQSKSDKNSESSKITFDISKNDKNSSKIQTSVENRQKPNDKISKFVKNSLKSLNLEFGSEENILQIEPQSSNKFHKIKVTENFNTNIEISDKISNYGENSQEILSSNVNNEETHRELFDDSSQNSHQPRTYIKRKSTRIFKPSITSPYQCDICGFEIHIKSKFLSHIRLHISSVKHKCKECFETFKSMKNLHQHSMKIHNRGVFGSIDYSKFSSECKICGKILSSERMKSHMALHDSPKVICDHCGKIYRTKIALDRHLSVVMAEKKFTCSICGKNFKKMSILKQHEEIHNPIKIYIKCEICAKILQMKHLKMHMEVQHGNRYSEKNFQCHCGKEFRYQKQLDKHNEQVHEAKNRGIFYSCSECERIFTRRQELRNHSFLHYSGAVFECSICGLKFKKKKLLYIHSKVHNAIGISFDCDECQCKFKTKGGLRKHKIKMHTKNDFC</sequence>
<evidence type="ECO:0000256" key="8">
    <source>
        <dbReference type="PROSITE-ProRule" id="PRU00042"/>
    </source>
</evidence>
<feature type="region of interest" description="Disordered" evidence="9">
    <location>
        <begin position="160"/>
        <end position="195"/>
    </location>
</feature>
<dbReference type="InterPro" id="IPR036236">
    <property type="entry name" value="Znf_C2H2_sf"/>
</dbReference>
<keyword evidence="7" id="KW-0539">Nucleus</keyword>
<feature type="compositionally biased region" description="Basic and acidic residues" evidence="9">
    <location>
        <begin position="160"/>
        <end position="169"/>
    </location>
</feature>
<protein>
    <recommendedName>
        <fullName evidence="10">C2H2-type domain-containing protein</fullName>
    </recommendedName>
</protein>
<name>A0A9J6BIE3_POLVA</name>
<comment type="subcellular location">
    <subcellularLocation>
        <location evidence="1">Nucleus</location>
    </subcellularLocation>
</comment>
<feature type="domain" description="C2H2-type" evidence="10">
    <location>
        <begin position="399"/>
        <end position="426"/>
    </location>
</feature>
<comment type="caution">
    <text evidence="11">The sequence shown here is derived from an EMBL/GenBank/DDBJ whole genome shotgun (WGS) entry which is preliminary data.</text>
</comment>
<keyword evidence="6" id="KW-0238">DNA-binding</keyword>
<feature type="domain" description="C2H2-type" evidence="10">
    <location>
        <begin position="518"/>
        <end position="540"/>
    </location>
</feature>
<organism evidence="11 12">
    <name type="scientific">Polypedilum vanderplanki</name>
    <name type="common">Sleeping chironomid midge</name>
    <dbReference type="NCBI Taxonomy" id="319348"/>
    <lineage>
        <taxon>Eukaryota</taxon>
        <taxon>Metazoa</taxon>
        <taxon>Ecdysozoa</taxon>
        <taxon>Arthropoda</taxon>
        <taxon>Hexapoda</taxon>
        <taxon>Insecta</taxon>
        <taxon>Pterygota</taxon>
        <taxon>Neoptera</taxon>
        <taxon>Endopterygota</taxon>
        <taxon>Diptera</taxon>
        <taxon>Nematocera</taxon>
        <taxon>Chironomoidea</taxon>
        <taxon>Chironomidae</taxon>
        <taxon>Chironominae</taxon>
        <taxon>Polypedilum</taxon>
        <taxon>Polypedilum</taxon>
    </lineage>
</organism>
<keyword evidence="4 8" id="KW-0863">Zinc-finger</keyword>
<dbReference type="EMBL" id="JADBJN010000004">
    <property type="protein sequence ID" value="KAG5669448.1"/>
    <property type="molecule type" value="Genomic_DNA"/>
</dbReference>
<evidence type="ECO:0000256" key="2">
    <source>
        <dbReference type="ARBA" id="ARBA00022723"/>
    </source>
</evidence>
<dbReference type="SMART" id="SM00355">
    <property type="entry name" value="ZnF_C2H2"/>
    <property type="match status" value="10"/>
</dbReference>
<dbReference type="GO" id="GO:0003700">
    <property type="term" value="F:DNA-binding transcription factor activity"/>
    <property type="evidence" value="ECO:0007669"/>
    <property type="project" value="TreeGrafter"/>
</dbReference>
<dbReference type="PANTHER" id="PTHR24404:SF114">
    <property type="entry name" value="KLUMPFUSS, ISOFORM B-RELATED"/>
    <property type="match status" value="1"/>
</dbReference>
<evidence type="ECO:0000256" key="6">
    <source>
        <dbReference type="ARBA" id="ARBA00023125"/>
    </source>
</evidence>
<keyword evidence="3" id="KW-0677">Repeat</keyword>
<evidence type="ECO:0000256" key="4">
    <source>
        <dbReference type="ARBA" id="ARBA00022771"/>
    </source>
</evidence>
<dbReference type="PROSITE" id="PS50157">
    <property type="entry name" value="ZINC_FINGER_C2H2_2"/>
    <property type="match status" value="8"/>
</dbReference>
<reference evidence="11" key="1">
    <citation type="submission" date="2021-03" db="EMBL/GenBank/DDBJ databases">
        <title>Chromosome level genome of the anhydrobiotic midge Polypedilum vanderplanki.</title>
        <authorList>
            <person name="Yoshida Y."/>
            <person name="Kikawada T."/>
            <person name="Gusev O."/>
        </authorList>
    </citation>
    <scope>NUCLEOTIDE SEQUENCE</scope>
    <source>
        <strain evidence="11">NIAS01</strain>
        <tissue evidence="11">Whole body or cell culture</tissue>
    </source>
</reference>
<accession>A0A9J6BIE3</accession>
<dbReference type="GO" id="GO:0000978">
    <property type="term" value="F:RNA polymerase II cis-regulatory region sequence-specific DNA binding"/>
    <property type="evidence" value="ECO:0007669"/>
    <property type="project" value="TreeGrafter"/>
</dbReference>
<dbReference type="Pfam" id="PF00096">
    <property type="entry name" value="zf-C2H2"/>
    <property type="match status" value="2"/>
</dbReference>
<feature type="compositionally biased region" description="Basic and acidic residues" evidence="9">
    <location>
        <begin position="1"/>
        <end position="26"/>
    </location>
</feature>
<dbReference type="GO" id="GO:0006357">
    <property type="term" value="P:regulation of transcription by RNA polymerase II"/>
    <property type="evidence" value="ECO:0007669"/>
    <property type="project" value="TreeGrafter"/>
</dbReference>
<keyword evidence="12" id="KW-1185">Reference proteome</keyword>
<gene>
    <name evidence="11" type="ORF">PVAND_017335</name>
</gene>
<evidence type="ECO:0000259" key="10">
    <source>
        <dbReference type="PROSITE" id="PS50157"/>
    </source>
</evidence>
<dbReference type="GO" id="GO:0005634">
    <property type="term" value="C:nucleus"/>
    <property type="evidence" value="ECO:0007669"/>
    <property type="project" value="UniProtKB-SubCell"/>
</dbReference>
<feature type="region of interest" description="Disordered" evidence="9">
    <location>
        <begin position="1"/>
        <end position="27"/>
    </location>
</feature>
<evidence type="ECO:0000256" key="3">
    <source>
        <dbReference type="ARBA" id="ARBA00022737"/>
    </source>
</evidence>
<dbReference type="InterPro" id="IPR013087">
    <property type="entry name" value="Znf_C2H2_type"/>
</dbReference>
<dbReference type="AlphaFoldDB" id="A0A9J6BIE3"/>
<dbReference type="FunFam" id="3.30.160.60:FF:000110">
    <property type="entry name" value="Zinc finger protein-like"/>
    <property type="match status" value="1"/>
</dbReference>
<dbReference type="Proteomes" id="UP001107558">
    <property type="component" value="Chromosome 4"/>
</dbReference>
<dbReference type="PROSITE" id="PS00028">
    <property type="entry name" value="ZINC_FINGER_C2H2_1"/>
    <property type="match status" value="6"/>
</dbReference>
<dbReference type="Gene3D" id="3.30.160.60">
    <property type="entry name" value="Classic Zinc Finger"/>
    <property type="match status" value="5"/>
</dbReference>